<name>A0A7L4PER8_9CREN</name>
<dbReference type="InterPro" id="IPR000760">
    <property type="entry name" value="Inositol_monophosphatase-like"/>
</dbReference>
<dbReference type="Gene3D" id="3.30.540.10">
    <property type="entry name" value="Fructose-1,6-Bisphosphatase, subunit A, domain 1"/>
    <property type="match status" value="1"/>
</dbReference>
<keyword evidence="1" id="KW-0479">Metal-binding</keyword>
<dbReference type="PANTHER" id="PTHR20854:SF4">
    <property type="entry name" value="INOSITOL-1-MONOPHOSPHATASE-RELATED"/>
    <property type="match status" value="1"/>
</dbReference>
<feature type="binding site" evidence="1">
    <location>
        <position position="84"/>
    </location>
    <ligand>
        <name>Mg(2+)</name>
        <dbReference type="ChEBI" id="CHEBI:18420"/>
        <label>1</label>
        <note>catalytic</note>
    </ligand>
</feature>
<keyword evidence="1" id="KW-0460">Magnesium</keyword>
<proteinExistence type="predicted"/>
<comment type="caution">
    <text evidence="2">The sequence shown here is derived from an EMBL/GenBank/DDBJ whole genome shotgun (WGS) entry which is preliminary data.</text>
</comment>
<dbReference type="SUPFAM" id="SSF56655">
    <property type="entry name" value="Carbohydrate phosphatase"/>
    <property type="match status" value="1"/>
</dbReference>
<dbReference type="GeneID" id="5055750"/>
<evidence type="ECO:0000313" key="2">
    <source>
        <dbReference type="EMBL" id="NYR16280.1"/>
    </source>
</evidence>
<feature type="binding site" evidence="1">
    <location>
        <position position="85"/>
    </location>
    <ligand>
        <name>Mg(2+)</name>
        <dbReference type="ChEBI" id="CHEBI:18420"/>
        <label>1</label>
        <note>catalytic</note>
    </ligand>
</feature>
<dbReference type="GO" id="GO:0008934">
    <property type="term" value="F:inositol monophosphate 1-phosphatase activity"/>
    <property type="evidence" value="ECO:0007669"/>
    <property type="project" value="TreeGrafter"/>
</dbReference>
<reference evidence="2 3" key="1">
    <citation type="journal article" date="2020" name="Nat. Commun.">
        <title>The structures of two archaeal type IV pili illuminate evolutionary relationships.</title>
        <authorList>
            <person name="Wang F."/>
            <person name="Baquero D.P."/>
            <person name="Su Z."/>
            <person name="Beltran L.C."/>
            <person name="Prangishvili D."/>
            <person name="Krupovic M."/>
            <person name="Egelman E.H."/>
        </authorList>
    </citation>
    <scope>NUCLEOTIDE SEQUENCE [LARGE SCALE GENOMIC DNA]</scope>
    <source>
        <strain evidence="2 3">2GA</strain>
    </source>
</reference>
<dbReference type="RefSeq" id="WP_011901255.1">
    <property type="nucleotide sequence ID" value="NZ_JAAVJF010000005.1"/>
</dbReference>
<evidence type="ECO:0000313" key="3">
    <source>
        <dbReference type="Proteomes" id="UP000554766"/>
    </source>
</evidence>
<dbReference type="GO" id="GO:0007165">
    <property type="term" value="P:signal transduction"/>
    <property type="evidence" value="ECO:0007669"/>
    <property type="project" value="TreeGrafter"/>
</dbReference>
<keyword evidence="3" id="KW-1185">Reference proteome</keyword>
<dbReference type="Proteomes" id="UP000554766">
    <property type="component" value="Unassembled WGS sequence"/>
</dbReference>
<feature type="binding site" evidence="1">
    <location>
        <position position="207"/>
    </location>
    <ligand>
        <name>Mg(2+)</name>
        <dbReference type="ChEBI" id="CHEBI:18420"/>
        <label>1</label>
        <note>catalytic</note>
    </ligand>
</feature>
<accession>A0A7L4PER8</accession>
<dbReference type="GO" id="GO:0046872">
    <property type="term" value="F:metal ion binding"/>
    <property type="evidence" value="ECO:0007669"/>
    <property type="project" value="UniProtKB-KW"/>
</dbReference>
<dbReference type="GO" id="GO:0006020">
    <property type="term" value="P:inositol metabolic process"/>
    <property type="evidence" value="ECO:0007669"/>
    <property type="project" value="TreeGrafter"/>
</dbReference>
<evidence type="ECO:0000256" key="1">
    <source>
        <dbReference type="PIRSR" id="PIRSR600760-2"/>
    </source>
</evidence>
<dbReference type="Pfam" id="PF00459">
    <property type="entry name" value="Inositol_P"/>
    <property type="match status" value="1"/>
</dbReference>
<dbReference type="Gene3D" id="3.40.190.80">
    <property type="match status" value="1"/>
</dbReference>
<gene>
    <name evidence="2" type="ORF">HC235_10125</name>
</gene>
<feature type="binding site" evidence="1">
    <location>
        <position position="65"/>
    </location>
    <ligand>
        <name>Mg(2+)</name>
        <dbReference type="ChEBI" id="CHEBI:18420"/>
        <label>1</label>
        <note>catalytic</note>
    </ligand>
</feature>
<dbReference type="PRINTS" id="PR00377">
    <property type="entry name" value="IMPHPHTASES"/>
</dbReference>
<dbReference type="PANTHER" id="PTHR20854">
    <property type="entry name" value="INOSITOL MONOPHOSPHATASE"/>
    <property type="match status" value="1"/>
</dbReference>
<sequence length="251" mass="27084">MLGVLEAVVVRASHFLLEHFRSGKGTEIVYRKDDDVTREIDLATEELVYKMLKSNFAEGGVLYAEEAGVYRWGDERYIFVLDPLDGSLNYAVGIPFFSVSLAAGKHREGTLADLEYAAVSIPPAGVVYTAGPSVGARKNGRPVSREVKSTIVFAALSNNFPDKTCAVIKKLGLKGRSLGSSAAELVYTAEGLARGFIDLRGKLRILDVAGALVVGRYVDGFKFRVFGDTSPHSRVSLVAGDEQFVNATTAD</sequence>
<feature type="binding site" evidence="1">
    <location>
        <position position="82"/>
    </location>
    <ligand>
        <name>Mg(2+)</name>
        <dbReference type="ChEBI" id="CHEBI:18420"/>
        <label>1</label>
        <note>catalytic</note>
    </ligand>
</feature>
<comment type="cofactor">
    <cofactor evidence="1">
        <name>Mg(2+)</name>
        <dbReference type="ChEBI" id="CHEBI:18420"/>
    </cofactor>
</comment>
<dbReference type="AlphaFoldDB" id="A0A7L4PER8"/>
<protein>
    <submittedName>
        <fullName evidence="2">Extragenic suppressor protein suhB</fullName>
    </submittedName>
</protein>
<dbReference type="EMBL" id="JAAVJF010000005">
    <property type="protein sequence ID" value="NYR16280.1"/>
    <property type="molecule type" value="Genomic_DNA"/>
</dbReference>
<dbReference type="OMA" id="YIICKEA"/>
<organism evidence="2 3">
    <name type="scientific">Pyrobaculum arsenaticum</name>
    <dbReference type="NCBI Taxonomy" id="121277"/>
    <lineage>
        <taxon>Archaea</taxon>
        <taxon>Thermoproteota</taxon>
        <taxon>Thermoprotei</taxon>
        <taxon>Thermoproteales</taxon>
        <taxon>Thermoproteaceae</taxon>
        <taxon>Pyrobaculum</taxon>
    </lineage>
</organism>